<reference evidence="7 8" key="2">
    <citation type="submission" date="2023-06" db="EMBL/GenBank/DDBJ databases">
        <title>Identification and characterization of horizontal gene transfer across gut microbiota members of farm animals based on homology search.</title>
        <authorList>
            <person name="Schwarzerova J."/>
            <person name="Nykrynova M."/>
            <person name="Jureckova K."/>
            <person name="Cejkova D."/>
            <person name="Rychlik I."/>
        </authorList>
    </citation>
    <scope>NUCLEOTIDE SEQUENCE [LARGE SCALE GENOMIC DNA]</scope>
    <source>
        <strain evidence="7 8">ET39</strain>
    </source>
</reference>
<dbReference type="InterPro" id="IPR016152">
    <property type="entry name" value="PTrfase/Anion_transptr"/>
</dbReference>
<dbReference type="InterPro" id="IPR013196">
    <property type="entry name" value="HTH_11"/>
</dbReference>
<dbReference type="SUPFAM" id="SSF55804">
    <property type="entry name" value="Phoshotransferase/anion transport protein"/>
    <property type="match status" value="1"/>
</dbReference>
<dbReference type="Pfam" id="PF05043">
    <property type="entry name" value="Mga"/>
    <property type="match status" value="1"/>
</dbReference>
<evidence type="ECO:0000256" key="2">
    <source>
        <dbReference type="ARBA" id="ARBA00023015"/>
    </source>
</evidence>
<dbReference type="Pfam" id="PF00359">
    <property type="entry name" value="PTS_EIIA_2"/>
    <property type="match status" value="1"/>
</dbReference>
<dbReference type="Gene3D" id="1.10.1790.10">
    <property type="entry name" value="PRD domain"/>
    <property type="match status" value="2"/>
</dbReference>
<gene>
    <name evidence="7" type="ORF">QUV96_03995</name>
</gene>
<protein>
    <submittedName>
        <fullName evidence="7">BglG family transcription antiterminator</fullName>
    </submittedName>
</protein>
<dbReference type="EMBL" id="JAUDCG010000012">
    <property type="protein sequence ID" value="MDM8156799.1"/>
    <property type="molecule type" value="Genomic_DNA"/>
</dbReference>
<evidence type="ECO:0000256" key="4">
    <source>
        <dbReference type="ARBA" id="ARBA00023163"/>
    </source>
</evidence>
<feature type="domain" description="PRD" evidence="6">
    <location>
        <begin position="287"/>
        <end position="394"/>
    </location>
</feature>
<dbReference type="PROSITE" id="PS51094">
    <property type="entry name" value="PTS_EIIA_TYPE_2"/>
    <property type="match status" value="1"/>
</dbReference>
<keyword evidence="1" id="KW-0677">Repeat</keyword>
<dbReference type="Gene3D" id="3.40.930.10">
    <property type="entry name" value="Mannitol-specific EII, Chain A"/>
    <property type="match status" value="1"/>
</dbReference>
<dbReference type="InterPro" id="IPR036634">
    <property type="entry name" value="PRD_sf"/>
</dbReference>
<accession>A0ABT7UAZ4</accession>
<dbReference type="PROSITE" id="PS51372">
    <property type="entry name" value="PRD_2"/>
    <property type="match status" value="2"/>
</dbReference>
<sequence>MLTRRQSIILQKLYEHMDAYLTAEQLAAFLSVSANTVKRDLLAMKSELSDADTQLVSKTSKGYKLIINNMETFQCYLEQILQDPTHGRFNEQAQRVYFIMTRLIESSDYIRSTDLADQLFISDSCLVSDMKIARRIFGKYDIQIVSKPRKGLYLTGDENNIRQCMIKENIGPVGFLSYLADDHDENTLANIRTIVTDVLIESHFVISDIVFQNLIIHIATSVLRMKHGHYISDQQIRLDESYNHALVVANDIMQQVCTLFTIPYSESEARFLALNIQGKREISSENYISDELNRFIYDTLVMVKDQFNVNLTEDTDFRISLALHTYPLITRMESNMQIKNAMTYEIKQKFILAFDAASVFSNELYKKYGVRITDDEISYLALHFEGAIQAQKRERSQKVLIISPQKKSFTILLRQRLTDWFKNEISTIDIVNPSKADKAVKNTYDILLATEEHVAVKYRAICINFFPTDQDYQKISLAMNGYQNLSDILDKFHRSTFVVVESISKKGALQLLCEKAKDAFGIDDSLYEQVSKHEQVINSYFGDNLAVPHPEELCTDLTFVAVLISKKPIDWDSGKHVRLVLLVSIAKNNKKAYNLWGYLSMLISDQKSVEKIIRTPTYENMIKVLSDTFQSVLTR</sequence>
<dbReference type="PANTHER" id="PTHR30185">
    <property type="entry name" value="CRYPTIC BETA-GLUCOSIDE BGL OPERON ANTITERMINATOR"/>
    <property type="match status" value="1"/>
</dbReference>
<feature type="domain" description="PTS EIIA type-2" evidence="5">
    <location>
        <begin position="487"/>
        <end position="628"/>
    </location>
</feature>
<dbReference type="InterPro" id="IPR002178">
    <property type="entry name" value="PTS_EIIA_type-2_dom"/>
</dbReference>
<dbReference type="Pfam" id="PF08279">
    <property type="entry name" value="HTH_11"/>
    <property type="match status" value="1"/>
</dbReference>
<keyword evidence="3" id="KW-0010">Activator</keyword>
<dbReference type="RefSeq" id="WP_289607263.1">
    <property type="nucleotide sequence ID" value="NZ_JAUDCG010000012.1"/>
</dbReference>
<dbReference type="InterPro" id="IPR036388">
    <property type="entry name" value="WH-like_DNA-bd_sf"/>
</dbReference>
<dbReference type="InterPro" id="IPR011608">
    <property type="entry name" value="PRD"/>
</dbReference>
<name>A0ABT7UAZ4_9FIRM</name>
<evidence type="ECO:0000259" key="6">
    <source>
        <dbReference type="PROSITE" id="PS51372"/>
    </source>
</evidence>
<evidence type="ECO:0000256" key="1">
    <source>
        <dbReference type="ARBA" id="ARBA00022737"/>
    </source>
</evidence>
<evidence type="ECO:0000313" key="8">
    <source>
        <dbReference type="Proteomes" id="UP001529340"/>
    </source>
</evidence>
<reference evidence="8" key="1">
    <citation type="submission" date="2023-06" db="EMBL/GenBank/DDBJ databases">
        <title>Identification and characterization of horizontal gene transfer across gut microbiota members of farm animals based on homology search.</title>
        <authorList>
            <person name="Zeman M."/>
            <person name="Kubasova T."/>
            <person name="Jahodarova E."/>
            <person name="Nykrynova M."/>
            <person name="Rychlik I."/>
        </authorList>
    </citation>
    <scope>NUCLEOTIDE SEQUENCE [LARGE SCALE GENOMIC DNA]</scope>
    <source>
        <strain evidence="8">ET39</strain>
    </source>
</reference>
<dbReference type="SUPFAM" id="SSF63520">
    <property type="entry name" value="PTS-regulatory domain, PRD"/>
    <property type="match status" value="2"/>
</dbReference>
<dbReference type="Pfam" id="PF00874">
    <property type="entry name" value="PRD"/>
    <property type="match status" value="2"/>
</dbReference>
<dbReference type="InterPro" id="IPR050661">
    <property type="entry name" value="BglG_antiterminators"/>
</dbReference>
<organism evidence="7 8">
    <name type="scientific">Amedibacillus dolichus</name>
    <dbReference type="NCBI Taxonomy" id="31971"/>
    <lineage>
        <taxon>Bacteria</taxon>
        <taxon>Bacillati</taxon>
        <taxon>Bacillota</taxon>
        <taxon>Erysipelotrichia</taxon>
        <taxon>Erysipelotrichales</taxon>
        <taxon>Erysipelotrichaceae</taxon>
        <taxon>Amedibacillus</taxon>
    </lineage>
</organism>
<dbReference type="InterPro" id="IPR007737">
    <property type="entry name" value="Mga_HTH"/>
</dbReference>
<dbReference type="PANTHER" id="PTHR30185:SF13">
    <property type="entry name" value="LICABCH OPERON REGULATOR-RELATED"/>
    <property type="match status" value="1"/>
</dbReference>
<dbReference type="Gene3D" id="1.10.10.10">
    <property type="entry name" value="Winged helix-like DNA-binding domain superfamily/Winged helix DNA-binding domain"/>
    <property type="match status" value="1"/>
</dbReference>
<evidence type="ECO:0000256" key="3">
    <source>
        <dbReference type="ARBA" id="ARBA00023159"/>
    </source>
</evidence>
<keyword evidence="8" id="KW-1185">Reference proteome</keyword>
<keyword evidence="4" id="KW-0804">Transcription</keyword>
<proteinExistence type="predicted"/>
<evidence type="ECO:0000313" key="7">
    <source>
        <dbReference type="EMBL" id="MDM8156799.1"/>
    </source>
</evidence>
<dbReference type="Proteomes" id="UP001529340">
    <property type="component" value="Unassembled WGS sequence"/>
</dbReference>
<feature type="domain" description="PRD" evidence="6">
    <location>
        <begin position="182"/>
        <end position="286"/>
    </location>
</feature>
<keyword evidence="2" id="KW-0805">Transcription regulation</keyword>
<comment type="caution">
    <text evidence="7">The sequence shown here is derived from an EMBL/GenBank/DDBJ whole genome shotgun (WGS) entry which is preliminary data.</text>
</comment>
<evidence type="ECO:0000259" key="5">
    <source>
        <dbReference type="PROSITE" id="PS51094"/>
    </source>
</evidence>